<proteinExistence type="predicted"/>
<comment type="caution">
    <text evidence="1">The sequence shown here is derived from an EMBL/GenBank/DDBJ whole genome shotgun (WGS) entry which is preliminary data.</text>
</comment>
<gene>
    <name evidence="1" type="ORF">LCIT_12910</name>
</gene>
<name>A0A5A5U0X8_LEUCI</name>
<protein>
    <submittedName>
        <fullName evidence="1">Uncharacterized protein</fullName>
    </submittedName>
</protein>
<evidence type="ECO:0000313" key="1">
    <source>
        <dbReference type="EMBL" id="GDZ84049.1"/>
    </source>
</evidence>
<reference evidence="1 2" key="1">
    <citation type="submission" date="2019-04" db="EMBL/GenBank/DDBJ databases">
        <title>A pseudo-fructophilic Leuconostoc citreum strain F192-5 isolated from peel of satsuma mandarin: the first report for isolation and characterization of strain-dependent fructophilic-like characteristics.</title>
        <authorList>
            <person name="Maeno S."/>
            <person name="Tanizawa Y."/>
            <person name="Kajikawa A."/>
            <person name="Kanesaki Y."/>
            <person name="Kubota E."/>
            <person name="Arita M."/>
            <person name="Leon D."/>
            <person name="Endo A."/>
        </authorList>
    </citation>
    <scope>NUCLEOTIDE SEQUENCE [LARGE SCALE GENOMIC DNA]</scope>
    <source>
        <strain evidence="1 2">F192-5</strain>
    </source>
</reference>
<organism evidence="1 2">
    <name type="scientific">Leuconostoc citreum</name>
    <dbReference type="NCBI Taxonomy" id="33964"/>
    <lineage>
        <taxon>Bacteria</taxon>
        <taxon>Bacillati</taxon>
        <taxon>Bacillota</taxon>
        <taxon>Bacilli</taxon>
        <taxon>Lactobacillales</taxon>
        <taxon>Lactobacillaceae</taxon>
        <taxon>Leuconostoc</taxon>
    </lineage>
</organism>
<dbReference type="Proteomes" id="UP000323274">
    <property type="component" value="Unassembled WGS sequence"/>
</dbReference>
<dbReference type="OMA" id="EICHIQF"/>
<dbReference type="AlphaFoldDB" id="A0A5A5U0X8"/>
<sequence>MLKKTEQRPSFKSDAIQEYFERIIYQNKLTILHLHGSAYDPDVVNLNKRVIIINCNYETHFSYDFRVAHEIAHLLHQLSSSNYHRNYFAKVTIEKRAHIDAIQLLLDFYFADLTSQKWRWDNRFNFINTFGLGPLTHLVERLLTPIKKVCE</sequence>
<dbReference type="EMBL" id="BJJW01000008">
    <property type="protein sequence ID" value="GDZ84049.1"/>
    <property type="molecule type" value="Genomic_DNA"/>
</dbReference>
<evidence type="ECO:0000313" key="2">
    <source>
        <dbReference type="Proteomes" id="UP000323274"/>
    </source>
</evidence>
<accession>A0A5A5U0X8</accession>
<dbReference type="RefSeq" id="WP_004899054.1">
    <property type="nucleotide sequence ID" value="NZ_BJJW01000008.1"/>
</dbReference>